<dbReference type="AlphaFoldDB" id="A0A074LHL6"/>
<dbReference type="SUPFAM" id="SSF75217">
    <property type="entry name" value="alpha/beta knot"/>
    <property type="match status" value="1"/>
</dbReference>
<evidence type="ECO:0000256" key="2">
    <source>
        <dbReference type="ARBA" id="ARBA00022603"/>
    </source>
</evidence>
<dbReference type="InterPro" id="IPR013123">
    <property type="entry name" value="SpoU_subst-bd"/>
</dbReference>
<feature type="region of interest" description="Disordered" evidence="4">
    <location>
        <begin position="1"/>
        <end position="90"/>
    </location>
</feature>
<sequence length="329" mass="35304">MRKYPSQAARAKKAAGGRGGRAGGADRFAGKAKFVAGDEGGEREERGARGGRAGFDRGNRDRFENRGERQERRAPRAEEAAANANEQVEGRHPVLEALKAERTINKILMAEGATGSSVMEILSKARQASIVVQTVPKNKLDQISEGRNHQGVIAYIAAKDYVELEDIVAAANNSPRPGLIIVLDEIEDPHNLGSILRSADGVGAHGIVIPKRRAVPLTATVAKASAGAIEHIPVARVANISQAIESLKKMGYWVVGTDVDGEKLYHQVDMTVPTVLVIGNEGKGLGEVVKKRCDHLVRLPMIGQVQSLNAGVATGILLYEVLRQRGEKR</sequence>
<dbReference type="GO" id="GO:0006396">
    <property type="term" value="P:RNA processing"/>
    <property type="evidence" value="ECO:0007669"/>
    <property type="project" value="InterPro"/>
</dbReference>
<evidence type="ECO:0000256" key="1">
    <source>
        <dbReference type="ARBA" id="ARBA00007228"/>
    </source>
</evidence>
<dbReference type="Gene3D" id="3.30.1330.30">
    <property type="match status" value="1"/>
</dbReference>
<dbReference type="FunFam" id="3.40.1280.10:FF:000008">
    <property type="entry name" value="Group 3 RNA methyltransferase TrmH"/>
    <property type="match status" value="1"/>
</dbReference>
<dbReference type="OrthoDB" id="9794400at2"/>
<feature type="domain" description="RNA 2-O ribose methyltransferase substrate binding" evidence="5">
    <location>
        <begin position="87"/>
        <end position="162"/>
    </location>
</feature>
<feature type="compositionally biased region" description="Basic and acidic residues" evidence="4">
    <location>
        <begin position="43"/>
        <end position="79"/>
    </location>
</feature>
<dbReference type="GO" id="GO:0005829">
    <property type="term" value="C:cytosol"/>
    <property type="evidence" value="ECO:0007669"/>
    <property type="project" value="TreeGrafter"/>
</dbReference>
<dbReference type="GO" id="GO:0003723">
    <property type="term" value="F:RNA binding"/>
    <property type="evidence" value="ECO:0007669"/>
    <property type="project" value="InterPro"/>
</dbReference>
<evidence type="ECO:0000259" key="5">
    <source>
        <dbReference type="SMART" id="SM00967"/>
    </source>
</evidence>
<evidence type="ECO:0000256" key="3">
    <source>
        <dbReference type="ARBA" id="ARBA00022679"/>
    </source>
</evidence>
<evidence type="ECO:0000256" key="4">
    <source>
        <dbReference type="SAM" id="MobiDB-lite"/>
    </source>
</evidence>
<dbReference type="InterPro" id="IPR001537">
    <property type="entry name" value="SpoU_MeTrfase"/>
</dbReference>
<dbReference type="STRING" id="1157490.EL26_19055"/>
<dbReference type="PANTHER" id="PTHR46429">
    <property type="entry name" value="23S RRNA (GUANOSINE-2'-O-)-METHYLTRANSFERASE RLMB"/>
    <property type="match status" value="1"/>
</dbReference>
<evidence type="ECO:0000313" key="6">
    <source>
        <dbReference type="EMBL" id="KEO81716.1"/>
    </source>
</evidence>
<dbReference type="Proteomes" id="UP000027931">
    <property type="component" value="Unassembled WGS sequence"/>
</dbReference>
<dbReference type="InterPro" id="IPR029028">
    <property type="entry name" value="Alpha/beta_knot_MTases"/>
</dbReference>
<dbReference type="InterPro" id="IPR004441">
    <property type="entry name" value="rRNA_MeTrfase_TrmH"/>
</dbReference>
<keyword evidence="2 6" id="KW-0489">Methyltransferase</keyword>
<evidence type="ECO:0000313" key="7">
    <source>
        <dbReference type="Proteomes" id="UP000027931"/>
    </source>
</evidence>
<dbReference type="InterPro" id="IPR029026">
    <property type="entry name" value="tRNA_m1G_MTases_N"/>
</dbReference>
<dbReference type="SMART" id="SM00967">
    <property type="entry name" value="SpoU_sub_bind"/>
    <property type="match status" value="1"/>
</dbReference>
<keyword evidence="3 6" id="KW-0808">Transferase</keyword>
<accession>A0A074LHL6</accession>
<organism evidence="6 7">
    <name type="scientific">Tumebacillus flagellatus</name>
    <dbReference type="NCBI Taxonomy" id="1157490"/>
    <lineage>
        <taxon>Bacteria</taxon>
        <taxon>Bacillati</taxon>
        <taxon>Bacillota</taxon>
        <taxon>Bacilli</taxon>
        <taxon>Bacillales</taxon>
        <taxon>Alicyclobacillaceae</taxon>
        <taxon>Tumebacillus</taxon>
    </lineage>
</organism>
<dbReference type="GO" id="GO:0008173">
    <property type="term" value="F:RNA methyltransferase activity"/>
    <property type="evidence" value="ECO:0007669"/>
    <property type="project" value="InterPro"/>
</dbReference>
<dbReference type="NCBIfam" id="TIGR00186">
    <property type="entry name" value="rRNA_methyl_3"/>
    <property type="match status" value="1"/>
</dbReference>
<dbReference type="PANTHER" id="PTHR46429:SF1">
    <property type="entry name" value="23S RRNA (GUANOSINE-2'-O-)-METHYLTRANSFERASE RLMB"/>
    <property type="match status" value="1"/>
</dbReference>
<dbReference type="GO" id="GO:0032259">
    <property type="term" value="P:methylation"/>
    <property type="evidence" value="ECO:0007669"/>
    <property type="project" value="UniProtKB-KW"/>
</dbReference>
<gene>
    <name evidence="6" type="ORF">EL26_19055</name>
</gene>
<dbReference type="InterPro" id="IPR029064">
    <property type="entry name" value="Ribosomal_eL30-like_sf"/>
</dbReference>
<protein>
    <submittedName>
        <fullName evidence="6">RNA methyltransferase</fullName>
    </submittedName>
</protein>
<comment type="caution">
    <text evidence="6">The sequence shown here is derived from an EMBL/GenBank/DDBJ whole genome shotgun (WGS) entry which is preliminary data.</text>
</comment>
<dbReference type="SUPFAM" id="SSF55315">
    <property type="entry name" value="L30e-like"/>
    <property type="match status" value="1"/>
</dbReference>
<dbReference type="Pfam" id="PF00588">
    <property type="entry name" value="SpoU_methylase"/>
    <property type="match status" value="1"/>
</dbReference>
<name>A0A074LHL6_9BACL</name>
<dbReference type="EMBL" id="JMIR01000032">
    <property type="protein sequence ID" value="KEO81716.1"/>
    <property type="molecule type" value="Genomic_DNA"/>
</dbReference>
<proteinExistence type="inferred from homology"/>
<dbReference type="eggNOG" id="COG0566">
    <property type="taxonomic scope" value="Bacteria"/>
</dbReference>
<keyword evidence="7" id="KW-1185">Reference proteome</keyword>
<comment type="similarity">
    <text evidence="1">Belongs to the class IV-like SAM-binding methyltransferase superfamily. RNA methyltransferase TrmH family.</text>
</comment>
<dbReference type="Gene3D" id="3.40.1280.10">
    <property type="match status" value="1"/>
</dbReference>
<reference evidence="6 7" key="1">
    <citation type="journal article" date="2013" name="Int. J. Syst. Evol. Microbiol.">
        <title>Tumebacillus flagellatus sp. nov., an alpha-amylase/pullulanase-producing bacterium isolated from cassava wastewater.</title>
        <authorList>
            <person name="Wang Q."/>
            <person name="Xie N."/>
            <person name="Qin Y."/>
            <person name="Shen N."/>
            <person name="Zhu J."/>
            <person name="Mi H."/>
            <person name="Huang R."/>
        </authorList>
    </citation>
    <scope>NUCLEOTIDE SEQUENCE [LARGE SCALE GENOMIC DNA]</scope>
    <source>
        <strain evidence="6 7">GST4</strain>
    </source>
</reference>
<dbReference type="CDD" id="cd18103">
    <property type="entry name" value="SpoU-like_RlmB"/>
    <property type="match status" value="1"/>
</dbReference>
<dbReference type="Pfam" id="PF08032">
    <property type="entry name" value="SpoU_sub_bind"/>
    <property type="match status" value="1"/>
</dbReference>